<sequence length="317" mass="34950">MASVISPSPSDSPELDPKDELDEIRAFERAKLRISKFDIVTSLFMALILFLGAFVLMLFIVWLLSGKPRPLPIAPLIENPAGRADNAEGFERDFEPPGAEEVEELQEPTLADTIEAVTDAVSTVAASLTTADTAATASTSGTGKGDSRPPGPEGEGEDIVPRFERWQLNFQANNLRSYAQQLDYYHIELGAFGGGSQGIDTASNLGSAPKKKNNPNPKEEKRLYFSWKSATPLQAYDRQLLQQAGIQIAGRNIVRFIPNDVEPPRNLEHVLADIEKKYWESKGYNSVTQIAKTVFESKAAGSGYAFEVIEQRYRKNK</sequence>
<dbReference type="AlphaFoldDB" id="A0A517NNM2"/>
<feature type="compositionally biased region" description="Low complexity" evidence="1">
    <location>
        <begin position="132"/>
        <end position="141"/>
    </location>
</feature>
<evidence type="ECO:0000256" key="1">
    <source>
        <dbReference type="SAM" id="MobiDB-lite"/>
    </source>
</evidence>
<evidence type="ECO:0000313" key="4">
    <source>
        <dbReference type="Proteomes" id="UP000319817"/>
    </source>
</evidence>
<keyword evidence="4" id="KW-1185">Reference proteome</keyword>
<keyword evidence="2" id="KW-0812">Transmembrane</keyword>
<dbReference type="OrthoDB" id="264874at2"/>
<dbReference type="Proteomes" id="UP000319817">
    <property type="component" value="Chromosome"/>
</dbReference>
<keyword evidence="2" id="KW-1133">Transmembrane helix</keyword>
<feature type="transmembrane region" description="Helical" evidence="2">
    <location>
        <begin position="39"/>
        <end position="64"/>
    </location>
</feature>
<proteinExistence type="predicted"/>
<dbReference type="RefSeq" id="WP_145416218.1">
    <property type="nucleotide sequence ID" value="NZ_CP036526.1"/>
</dbReference>
<feature type="region of interest" description="Disordered" evidence="1">
    <location>
        <begin position="132"/>
        <end position="158"/>
    </location>
</feature>
<gene>
    <name evidence="3" type="ORF">K239x_06670</name>
</gene>
<organism evidence="3 4">
    <name type="scientific">Stieleria marina</name>
    <dbReference type="NCBI Taxonomy" id="1930275"/>
    <lineage>
        <taxon>Bacteria</taxon>
        <taxon>Pseudomonadati</taxon>
        <taxon>Planctomycetota</taxon>
        <taxon>Planctomycetia</taxon>
        <taxon>Pirellulales</taxon>
        <taxon>Pirellulaceae</taxon>
        <taxon>Stieleria</taxon>
    </lineage>
</organism>
<name>A0A517NNM2_9BACT</name>
<reference evidence="3 4" key="1">
    <citation type="submission" date="2019-02" db="EMBL/GenBank/DDBJ databases">
        <title>Deep-cultivation of Planctomycetes and their phenomic and genomic characterization uncovers novel biology.</title>
        <authorList>
            <person name="Wiegand S."/>
            <person name="Jogler M."/>
            <person name="Boedeker C."/>
            <person name="Pinto D."/>
            <person name="Vollmers J."/>
            <person name="Rivas-Marin E."/>
            <person name="Kohn T."/>
            <person name="Peeters S.H."/>
            <person name="Heuer A."/>
            <person name="Rast P."/>
            <person name="Oberbeckmann S."/>
            <person name="Bunk B."/>
            <person name="Jeske O."/>
            <person name="Meyerdierks A."/>
            <person name="Storesund J.E."/>
            <person name="Kallscheuer N."/>
            <person name="Luecker S."/>
            <person name="Lage O.M."/>
            <person name="Pohl T."/>
            <person name="Merkel B.J."/>
            <person name="Hornburger P."/>
            <person name="Mueller R.-W."/>
            <person name="Bruemmer F."/>
            <person name="Labrenz M."/>
            <person name="Spormann A.M."/>
            <person name="Op den Camp H."/>
            <person name="Overmann J."/>
            <person name="Amann R."/>
            <person name="Jetten M.S.M."/>
            <person name="Mascher T."/>
            <person name="Medema M.H."/>
            <person name="Devos D.P."/>
            <person name="Kaster A.-K."/>
            <person name="Ovreas L."/>
            <person name="Rohde M."/>
            <person name="Galperin M.Y."/>
            <person name="Jogler C."/>
        </authorList>
    </citation>
    <scope>NUCLEOTIDE SEQUENCE [LARGE SCALE GENOMIC DNA]</scope>
    <source>
        <strain evidence="3 4">K23_9</strain>
    </source>
</reference>
<accession>A0A517NNM2</accession>
<keyword evidence="2" id="KW-0472">Membrane</keyword>
<evidence type="ECO:0000256" key="2">
    <source>
        <dbReference type="SAM" id="Phobius"/>
    </source>
</evidence>
<evidence type="ECO:0000313" key="3">
    <source>
        <dbReference type="EMBL" id="QDT08725.1"/>
    </source>
</evidence>
<protein>
    <submittedName>
        <fullName evidence="3">Uncharacterized protein</fullName>
    </submittedName>
</protein>
<dbReference type="EMBL" id="CP036526">
    <property type="protein sequence ID" value="QDT08725.1"/>
    <property type="molecule type" value="Genomic_DNA"/>
</dbReference>